<dbReference type="PANTHER" id="PTHR46797:SF23">
    <property type="entry name" value="HTH-TYPE TRANSCRIPTIONAL REGULATOR SUTR"/>
    <property type="match status" value="1"/>
</dbReference>
<evidence type="ECO:0000313" key="7">
    <source>
        <dbReference type="Proteomes" id="UP001464923"/>
    </source>
</evidence>
<dbReference type="InterPro" id="IPR001387">
    <property type="entry name" value="Cro/C1-type_HTH"/>
</dbReference>
<dbReference type="Pfam" id="PF13560">
    <property type="entry name" value="HTH_31"/>
    <property type="match status" value="1"/>
</dbReference>
<keyword evidence="7" id="KW-1185">Reference proteome</keyword>
<sequence length="475" mass="52322">MATSGIPGTRLRALRETRSMSQAQLARTLEISPSYLNQIEHGSRPLTVPVLLRITEVFGVDAAFFAARRPERLVAELHEVFAETTSAAGSVPVGQIERLAAELPAAADAVLELYRRWRRADEHLAAAADGPRDGSDRVRSASPHEQVRDYFYRRRNHVAELDDAAESLATGIGVRRGEVRRALAERLRSVHGVGIAGLEDDRGGAGELHRYDPVDRVLRLSPTLRAGQQAFRMATQLALLEHDDTIEALAAQEPVDADTHTLTRIGLARYFAAALTLPYGEFRTTAETFRYDIERLSDHFGQGFETIAHRLSTLQRPSEPGVPFSFVRVDRAGNMSKRQSATGFHFSRGGGTCPLWNVYRAFASPGEIDVQVAAMPDDARYLWVARTVTGSQRRWGRPGKTFAIALGCELRHAHRLVYSDGLDLDNPAAATPIGAGCRVCSRIRCPQRAFPRLDHATQILEDRSTFVPYPVSAGG</sequence>
<keyword evidence="2" id="KW-0805">Transcription regulation</keyword>
<evidence type="ECO:0000313" key="6">
    <source>
        <dbReference type="EMBL" id="MEQ3540774.1"/>
    </source>
</evidence>
<dbReference type="InterPro" id="IPR010982">
    <property type="entry name" value="Lambda_DNA-bd_dom_sf"/>
</dbReference>
<dbReference type="PIRSF" id="PIRSF019251">
    <property type="entry name" value="Rv0465c"/>
    <property type="match status" value="1"/>
</dbReference>
<comment type="similarity">
    <text evidence="1">Belongs to the short-chain fatty acyl-CoA assimilation regulator (ScfR) family.</text>
</comment>
<reference evidence="6 7" key="1">
    <citation type="submission" date="2024-03" db="EMBL/GenBank/DDBJ databases">
        <title>Draft genome sequence of Pseudonocardia tropica JCM 19149.</title>
        <authorList>
            <person name="Butdee W."/>
            <person name="Duangmal K."/>
        </authorList>
    </citation>
    <scope>NUCLEOTIDE SEQUENCE [LARGE SCALE GENOMIC DNA]</scope>
    <source>
        <strain evidence="6 7">JCM 19149</strain>
    </source>
</reference>
<organism evidence="6 7">
    <name type="scientific">Pseudonocardia tropica</name>
    <dbReference type="NCBI Taxonomy" id="681289"/>
    <lineage>
        <taxon>Bacteria</taxon>
        <taxon>Bacillati</taxon>
        <taxon>Actinomycetota</taxon>
        <taxon>Actinomycetes</taxon>
        <taxon>Pseudonocardiales</taxon>
        <taxon>Pseudonocardiaceae</taxon>
        <taxon>Pseudonocardia</taxon>
    </lineage>
</organism>
<accession>A0ABV1JXT2</accession>
<gene>
    <name evidence="6" type="ORF">WHI96_18350</name>
</gene>
<evidence type="ECO:0000256" key="4">
    <source>
        <dbReference type="ARBA" id="ARBA00023163"/>
    </source>
</evidence>
<dbReference type="InterPro" id="IPR050807">
    <property type="entry name" value="TransReg_Diox_bact_type"/>
</dbReference>
<dbReference type="InterPro" id="IPR018653">
    <property type="entry name" value="ScfR_C"/>
</dbReference>
<keyword evidence="3" id="KW-0238">DNA-binding</keyword>
<dbReference type="PROSITE" id="PS50943">
    <property type="entry name" value="HTH_CROC1"/>
    <property type="match status" value="1"/>
</dbReference>
<dbReference type="Proteomes" id="UP001464923">
    <property type="component" value="Unassembled WGS sequence"/>
</dbReference>
<dbReference type="Pfam" id="PF06114">
    <property type="entry name" value="Peptidase_M78"/>
    <property type="match status" value="1"/>
</dbReference>
<dbReference type="SMART" id="SM00530">
    <property type="entry name" value="HTH_XRE"/>
    <property type="match status" value="1"/>
</dbReference>
<evidence type="ECO:0000259" key="5">
    <source>
        <dbReference type="PROSITE" id="PS50943"/>
    </source>
</evidence>
<proteinExistence type="inferred from homology"/>
<comment type="caution">
    <text evidence="6">The sequence shown here is derived from an EMBL/GenBank/DDBJ whole genome shotgun (WGS) entry which is preliminary data.</text>
</comment>
<protein>
    <submittedName>
        <fullName evidence="6">Short-chain fatty acyl-CoA regulator family protein</fullName>
    </submittedName>
</protein>
<evidence type="ECO:0000256" key="1">
    <source>
        <dbReference type="ARBA" id="ARBA00007227"/>
    </source>
</evidence>
<evidence type="ECO:0000256" key="2">
    <source>
        <dbReference type="ARBA" id="ARBA00023015"/>
    </source>
</evidence>
<dbReference type="InterPro" id="IPR010359">
    <property type="entry name" value="IrrE_HExxH"/>
</dbReference>
<keyword evidence="4" id="KW-0804">Transcription</keyword>
<dbReference type="Gene3D" id="1.10.260.40">
    <property type="entry name" value="lambda repressor-like DNA-binding domains"/>
    <property type="match status" value="1"/>
</dbReference>
<dbReference type="InterPro" id="IPR026281">
    <property type="entry name" value="HTH_RamB"/>
</dbReference>
<dbReference type="Pfam" id="PF09856">
    <property type="entry name" value="ScfRs"/>
    <property type="match status" value="1"/>
</dbReference>
<dbReference type="EMBL" id="JBEDNP010000010">
    <property type="protein sequence ID" value="MEQ3540774.1"/>
    <property type="molecule type" value="Genomic_DNA"/>
</dbReference>
<dbReference type="CDD" id="cd00093">
    <property type="entry name" value="HTH_XRE"/>
    <property type="match status" value="1"/>
</dbReference>
<name>A0ABV1JXT2_9PSEU</name>
<dbReference type="RefSeq" id="WP_345644029.1">
    <property type="nucleotide sequence ID" value="NZ_BAABLY010000025.1"/>
</dbReference>
<feature type="domain" description="HTH cro/C1-type" evidence="5">
    <location>
        <begin position="11"/>
        <end position="65"/>
    </location>
</feature>
<evidence type="ECO:0000256" key="3">
    <source>
        <dbReference type="ARBA" id="ARBA00023125"/>
    </source>
</evidence>
<dbReference type="SUPFAM" id="SSF47413">
    <property type="entry name" value="lambda repressor-like DNA-binding domains"/>
    <property type="match status" value="1"/>
</dbReference>
<dbReference type="PANTHER" id="PTHR46797">
    <property type="entry name" value="HTH-TYPE TRANSCRIPTIONAL REGULATOR"/>
    <property type="match status" value="1"/>
</dbReference>